<dbReference type="EMBL" id="JABCRI010000041">
    <property type="protein sequence ID" value="KAF8376812.1"/>
    <property type="molecule type" value="Genomic_DNA"/>
</dbReference>
<gene>
    <name evidence="5" type="ORF">HHK36_031517</name>
</gene>
<evidence type="ECO:0000259" key="4">
    <source>
        <dbReference type="Pfam" id="PF00082"/>
    </source>
</evidence>
<dbReference type="Proteomes" id="UP000655225">
    <property type="component" value="Unassembled WGS sequence"/>
</dbReference>
<dbReference type="GO" id="GO:0006508">
    <property type="term" value="P:proteolysis"/>
    <property type="evidence" value="ECO:0007669"/>
    <property type="project" value="InterPro"/>
</dbReference>
<reference evidence="5 6" key="1">
    <citation type="submission" date="2020-04" db="EMBL/GenBank/DDBJ databases">
        <title>Plant Genome Project.</title>
        <authorList>
            <person name="Zhang R.-G."/>
        </authorList>
    </citation>
    <scope>NUCLEOTIDE SEQUENCE [LARGE SCALE GENOMIC DNA]</scope>
    <source>
        <strain evidence="5">YNK0</strain>
        <tissue evidence="5">Leaf</tissue>
    </source>
</reference>
<dbReference type="OrthoDB" id="4803627at2759"/>
<evidence type="ECO:0000256" key="3">
    <source>
        <dbReference type="PROSITE-ProRule" id="PRU01240"/>
    </source>
</evidence>
<evidence type="ECO:0000256" key="1">
    <source>
        <dbReference type="ARBA" id="ARBA00011073"/>
    </source>
</evidence>
<keyword evidence="2" id="KW-0732">Signal</keyword>
<dbReference type="GO" id="GO:0004252">
    <property type="term" value="F:serine-type endopeptidase activity"/>
    <property type="evidence" value="ECO:0007669"/>
    <property type="project" value="InterPro"/>
</dbReference>
<dbReference type="Gene3D" id="3.40.50.200">
    <property type="entry name" value="Peptidase S8/S53 domain"/>
    <property type="match status" value="1"/>
</dbReference>
<dbReference type="SUPFAM" id="SSF52743">
    <property type="entry name" value="Subtilisin-like"/>
    <property type="match status" value="1"/>
</dbReference>
<dbReference type="PANTHER" id="PTHR10795">
    <property type="entry name" value="PROPROTEIN CONVERTASE SUBTILISIN/KEXIN"/>
    <property type="match status" value="1"/>
</dbReference>
<evidence type="ECO:0000313" key="6">
    <source>
        <dbReference type="Proteomes" id="UP000655225"/>
    </source>
</evidence>
<dbReference type="InterPro" id="IPR000209">
    <property type="entry name" value="Peptidase_S8/S53_dom"/>
</dbReference>
<sequence>MIAERKSVVSVFESKMNHAQTTHSWDFLGMDSIPQYNKLTVESKSDVIIGVIDSGVWPESRSFDDTGLGPIPERFKGECVTGDNFTLSNCNRKIIGARFYYKGYEQLNGPLESKNLYFSRSARDTDGHGSHTASIVAGSVVPNVSFVGLAQGTARGGAPSARLAIYKTLWFGNGGDDDILKAFDDAISDGVDIISISIGSSPQRYFLNDSLSMHLGEEFSFPVQLETREAPILQIMLLLGSSPSQQAQLIESSRPTFILEIRKF</sequence>
<accession>A0A835CYG4</accession>
<dbReference type="Pfam" id="PF00082">
    <property type="entry name" value="Peptidase_S8"/>
    <property type="match status" value="1"/>
</dbReference>
<dbReference type="OMA" id="KSWNGTC"/>
<dbReference type="AlphaFoldDB" id="A0A835CYG4"/>
<comment type="caution">
    <text evidence="5">The sequence shown here is derived from an EMBL/GenBank/DDBJ whole genome shotgun (WGS) entry which is preliminary data.</text>
</comment>
<comment type="similarity">
    <text evidence="1 3">Belongs to the peptidase S8 family.</text>
</comment>
<dbReference type="InterPro" id="IPR045051">
    <property type="entry name" value="SBT"/>
</dbReference>
<evidence type="ECO:0000256" key="2">
    <source>
        <dbReference type="ARBA" id="ARBA00022729"/>
    </source>
</evidence>
<evidence type="ECO:0000313" key="5">
    <source>
        <dbReference type="EMBL" id="KAF8376812.1"/>
    </source>
</evidence>
<name>A0A835CYG4_TETSI</name>
<dbReference type="PROSITE" id="PS51892">
    <property type="entry name" value="SUBTILASE"/>
    <property type="match status" value="1"/>
</dbReference>
<protein>
    <recommendedName>
        <fullName evidence="4">Peptidase S8/S53 domain-containing protein</fullName>
    </recommendedName>
</protein>
<feature type="domain" description="Peptidase S8/S53" evidence="4">
    <location>
        <begin position="45"/>
        <end position="200"/>
    </location>
</feature>
<proteinExistence type="inferred from homology"/>
<comment type="caution">
    <text evidence="3">Lacks conserved residue(s) required for the propagation of feature annotation.</text>
</comment>
<dbReference type="InterPro" id="IPR036852">
    <property type="entry name" value="Peptidase_S8/S53_dom_sf"/>
</dbReference>
<organism evidence="5 6">
    <name type="scientific">Tetracentron sinense</name>
    <name type="common">Spur-leaf</name>
    <dbReference type="NCBI Taxonomy" id="13715"/>
    <lineage>
        <taxon>Eukaryota</taxon>
        <taxon>Viridiplantae</taxon>
        <taxon>Streptophyta</taxon>
        <taxon>Embryophyta</taxon>
        <taxon>Tracheophyta</taxon>
        <taxon>Spermatophyta</taxon>
        <taxon>Magnoliopsida</taxon>
        <taxon>Trochodendrales</taxon>
        <taxon>Trochodendraceae</taxon>
        <taxon>Tetracentron</taxon>
    </lineage>
</organism>
<keyword evidence="6" id="KW-1185">Reference proteome</keyword>